<dbReference type="SUPFAM" id="SSF55347">
    <property type="entry name" value="Glyceraldehyde-3-phosphate dehydrogenase-like, C-terminal domain"/>
    <property type="match status" value="1"/>
</dbReference>
<keyword evidence="5" id="KW-1185">Reference proteome</keyword>
<dbReference type="InterPro" id="IPR036291">
    <property type="entry name" value="NAD(P)-bd_dom_sf"/>
</dbReference>
<evidence type="ECO:0000313" key="5">
    <source>
        <dbReference type="Proteomes" id="UP000548476"/>
    </source>
</evidence>
<dbReference type="InterPro" id="IPR000683">
    <property type="entry name" value="Gfo/Idh/MocA-like_OxRdtase_N"/>
</dbReference>
<reference evidence="4 5" key="1">
    <citation type="submission" date="2020-08" db="EMBL/GenBank/DDBJ databases">
        <title>Genomic Encyclopedia of Type Strains, Phase IV (KMG-IV): sequencing the most valuable type-strain genomes for metagenomic binning, comparative biology and taxonomic classification.</title>
        <authorList>
            <person name="Goeker M."/>
        </authorList>
    </citation>
    <scope>NUCLEOTIDE SEQUENCE [LARGE SCALE GENOMIC DNA]</scope>
    <source>
        <strain evidence="4 5">YIM 65646</strain>
    </source>
</reference>
<dbReference type="PANTHER" id="PTHR43377">
    <property type="entry name" value="BILIVERDIN REDUCTASE A"/>
    <property type="match status" value="1"/>
</dbReference>
<feature type="domain" description="Gfo/Idh/MocA-like oxidoreductase C-terminal" evidence="3">
    <location>
        <begin position="152"/>
        <end position="423"/>
    </location>
</feature>
<organism evidence="4 5">
    <name type="scientific">Phytomonospora endophytica</name>
    <dbReference type="NCBI Taxonomy" id="714109"/>
    <lineage>
        <taxon>Bacteria</taxon>
        <taxon>Bacillati</taxon>
        <taxon>Actinomycetota</taxon>
        <taxon>Actinomycetes</taxon>
        <taxon>Micromonosporales</taxon>
        <taxon>Micromonosporaceae</taxon>
        <taxon>Phytomonospora</taxon>
    </lineage>
</organism>
<dbReference type="Pfam" id="PF02894">
    <property type="entry name" value="GFO_IDH_MocA_C"/>
    <property type="match status" value="1"/>
</dbReference>
<dbReference type="Pfam" id="PF01408">
    <property type="entry name" value="GFO_IDH_MocA"/>
    <property type="match status" value="1"/>
</dbReference>
<gene>
    <name evidence="4" type="ORF">HNR73_002370</name>
</gene>
<proteinExistence type="inferred from homology"/>
<dbReference type="Gene3D" id="3.40.50.720">
    <property type="entry name" value="NAD(P)-binding Rossmann-like Domain"/>
    <property type="match status" value="1"/>
</dbReference>
<accession>A0A841FRE4</accession>
<dbReference type="RefSeq" id="WP_184787368.1">
    <property type="nucleotide sequence ID" value="NZ_BONT01000088.1"/>
</dbReference>
<protein>
    <submittedName>
        <fullName evidence="4">Putative dehydrogenase</fullName>
    </submittedName>
</protein>
<dbReference type="PANTHER" id="PTHR43377:SF2">
    <property type="entry name" value="BINDING ROSSMANN FOLD OXIDOREDUCTASE, PUTATIVE (AFU_ORTHOLOGUE AFUA_4G00560)-RELATED"/>
    <property type="match status" value="1"/>
</dbReference>
<dbReference type="InterPro" id="IPR051450">
    <property type="entry name" value="Gfo/Idh/MocA_Oxidoreductases"/>
</dbReference>
<dbReference type="Proteomes" id="UP000548476">
    <property type="component" value="Unassembled WGS sequence"/>
</dbReference>
<dbReference type="SUPFAM" id="SSF51735">
    <property type="entry name" value="NAD(P)-binding Rossmann-fold domains"/>
    <property type="match status" value="1"/>
</dbReference>
<evidence type="ECO:0000259" key="3">
    <source>
        <dbReference type="Pfam" id="PF02894"/>
    </source>
</evidence>
<evidence type="ECO:0000313" key="4">
    <source>
        <dbReference type="EMBL" id="MBB6034520.1"/>
    </source>
</evidence>
<feature type="domain" description="Gfo/Idh/MocA-like oxidoreductase N-terminal" evidence="2">
    <location>
        <begin position="17"/>
        <end position="137"/>
    </location>
</feature>
<dbReference type="EMBL" id="JACHGT010000004">
    <property type="protein sequence ID" value="MBB6034520.1"/>
    <property type="molecule type" value="Genomic_DNA"/>
</dbReference>
<dbReference type="Gene3D" id="3.30.360.10">
    <property type="entry name" value="Dihydrodipicolinate Reductase, domain 2"/>
    <property type="match status" value="1"/>
</dbReference>
<comment type="similarity">
    <text evidence="1">Belongs to the Gfo/Idh/MocA family.</text>
</comment>
<name>A0A841FRE4_9ACTN</name>
<evidence type="ECO:0000259" key="2">
    <source>
        <dbReference type="Pfam" id="PF01408"/>
    </source>
</evidence>
<dbReference type="GO" id="GO:0000166">
    <property type="term" value="F:nucleotide binding"/>
    <property type="evidence" value="ECO:0007669"/>
    <property type="project" value="InterPro"/>
</dbReference>
<comment type="caution">
    <text evidence="4">The sequence shown here is derived from an EMBL/GenBank/DDBJ whole genome shotgun (WGS) entry which is preliminary data.</text>
</comment>
<evidence type="ECO:0000256" key="1">
    <source>
        <dbReference type="ARBA" id="ARBA00010928"/>
    </source>
</evidence>
<dbReference type="AlphaFoldDB" id="A0A841FRE4"/>
<dbReference type="InterPro" id="IPR004104">
    <property type="entry name" value="Gfo/Idh/MocA-like_OxRdtase_C"/>
</dbReference>
<sequence>MEFHNLLSKSVLDRPLTIAIAGAGGRGGQYARMNDLLDVPARITAAADANEIRLETLRRDHGVPAEHLYADWRDLAARPRMADAVIIATQDADHLEPTVAFAELGYDILLEKPMAITEEECVAIEQASVKHGVSIAVCHVLRYTPYTTKLVELLRAGVIGDIVSVDHVEPIGFDHFAHSYVRGPWRTTKEAATMLMAKSCHDIDWLSYVIGKPAERVSSFGGLHHFKAGNQPATAADTCVACPLTDCEYDARKIYQIGRLPFALSKMLGGREPTPELITEALAVSPYGRCVYKCDNDVADHQVVNLEYEGGVTASFTVTAFTKMAGRRTTFFGTHGELFGDSDRIEITDFRTGETTVHDTAPADHSASGGHGGGDLGLMQAFVEALSAGRPELILTDVAESLATHRIVFAAERSRTSGEVVAL</sequence>